<proteinExistence type="predicted"/>
<organism evidence="2 3">
    <name type="scientific">Caerostris darwini</name>
    <dbReference type="NCBI Taxonomy" id="1538125"/>
    <lineage>
        <taxon>Eukaryota</taxon>
        <taxon>Metazoa</taxon>
        <taxon>Ecdysozoa</taxon>
        <taxon>Arthropoda</taxon>
        <taxon>Chelicerata</taxon>
        <taxon>Arachnida</taxon>
        <taxon>Araneae</taxon>
        <taxon>Araneomorphae</taxon>
        <taxon>Entelegynae</taxon>
        <taxon>Araneoidea</taxon>
        <taxon>Araneidae</taxon>
        <taxon>Caerostris</taxon>
    </lineage>
</organism>
<feature type="region of interest" description="Disordered" evidence="1">
    <location>
        <begin position="142"/>
        <end position="162"/>
    </location>
</feature>
<evidence type="ECO:0000313" key="2">
    <source>
        <dbReference type="EMBL" id="GIY26660.1"/>
    </source>
</evidence>
<comment type="caution">
    <text evidence="2">The sequence shown here is derived from an EMBL/GenBank/DDBJ whole genome shotgun (WGS) entry which is preliminary data.</text>
</comment>
<dbReference type="AlphaFoldDB" id="A0AAV4S294"/>
<gene>
    <name evidence="2" type="ORF">CDAR_29271</name>
</gene>
<reference evidence="2 3" key="1">
    <citation type="submission" date="2021-06" db="EMBL/GenBank/DDBJ databases">
        <title>Caerostris darwini draft genome.</title>
        <authorList>
            <person name="Kono N."/>
            <person name="Arakawa K."/>
        </authorList>
    </citation>
    <scope>NUCLEOTIDE SEQUENCE [LARGE SCALE GENOMIC DNA]</scope>
</reference>
<protein>
    <submittedName>
        <fullName evidence="2">Uncharacterized protein</fullName>
    </submittedName>
</protein>
<dbReference type="EMBL" id="BPLQ01006962">
    <property type="protein sequence ID" value="GIY26660.1"/>
    <property type="molecule type" value="Genomic_DNA"/>
</dbReference>
<feature type="region of interest" description="Disordered" evidence="1">
    <location>
        <begin position="1"/>
        <end position="39"/>
    </location>
</feature>
<sequence length="162" mass="17580">MWYSLFSGGAEEKSGSGGDWGAGSDPCSRGGAGGGPERQQCPQELQEAYNDNILELPRNNLTSTKSITGHCSCCKDGKRRRMIIEIIFRIVMTGLLCFVWVSSNYVRSGKDGDIGGRTGGFMELVEDCGPVARREGYATTWQPQTRANLSPKGGSTDKSWTE</sequence>
<dbReference type="Proteomes" id="UP001054837">
    <property type="component" value="Unassembled WGS sequence"/>
</dbReference>
<keyword evidence="3" id="KW-1185">Reference proteome</keyword>
<evidence type="ECO:0000256" key="1">
    <source>
        <dbReference type="SAM" id="MobiDB-lite"/>
    </source>
</evidence>
<evidence type="ECO:0000313" key="3">
    <source>
        <dbReference type="Proteomes" id="UP001054837"/>
    </source>
</evidence>
<name>A0AAV4S294_9ARAC</name>
<accession>A0AAV4S294</accession>